<keyword evidence="4" id="KW-0325">Glycoprotein</keyword>
<sequence>SAVCASNGLDVVGAEGKSVTFHLQNVKGEDLAWSFGTETIVTIELGTPIRPKFYDKSYKSRVTFPDDGRALTISQLRKNDAGTYTAKNEEFRANFTLRVYSELSEPTVSCVRWNCSDAGCRYTLRCAVETPGDKSFFWSHNGQGVDEGPELEVEVLHLEHPDPPLYTCMVQNPVSSSNITVSPAETC</sequence>
<evidence type="ECO:0000259" key="5">
    <source>
        <dbReference type="PROSITE" id="PS50835"/>
    </source>
</evidence>
<dbReference type="Gene3D" id="2.60.40.10">
    <property type="entry name" value="Immunoglobulins"/>
    <property type="match status" value="2"/>
</dbReference>
<dbReference type="GO" id="GO:0016020">
    <property type="term" value="C:membrane"/>
    <property type="evidence" value="ECO:0007669"/>
    <property type="project" value="UniProtKB-SubCell"/>
</dbReference>
<gene>
    <name evidence="6" type="primary">Slamf7_0</name>
    <name evidence="6" type="ORF">PENPIL_R09070</name>
</gene>
<evidence type="ECO:0000256" key="4">
    <source>
        <dbReference type="ARBA" id="ARBA00023180"/>
    </source>
</evidence>
<accession>A0A851NF93</accession>
<organism evidence="6 7">
    <name type="scientific">Penelope pileata</name>
    <dbReference type="NCBI Taxonomy" id="1118817"/>
    <lineage>
        <taxon>Eukaryota</taxon>
        <taxon>Metazoa</taxon>
        <taxon>Chordata</taxon>
        <taxon>Craniata</taxon>
        <taxon>Vertebrata</taxon>
        <taxon>Euteleostomi</taxon>
        <taxon>Archelosauria</taxon>
        <taxon>Archosauria</taxon>
        <taxon>Dinosauria</taxon>
        <taxon>Saurischia</taxon>
        <taxon>Theropoda</taxon>
        <taxon>Coelurosauria</taxon>
        <taxon>Aves</taxon>
        <taxon>Neognathae</taxon>
        <taxon>Galloanserae</taxon>
        <taxon>Galliformes</taxon>
        <taxon>Cracidae</taxon>
        <taxon>Penelope</taxon>
    </lineage>
</organism>
<dbReference type="InterPro" id="IPR007110">
    <property type="entry name" value="Ig-like_dom"/>
</dbReference>
<comment type="subcellular location">
    <subcellularLocation>
        <location evidence="1">Membrane</location>
    </subcellularLocation>
</comment>
<keyword evidence="7" id="KW-1185">Reference proteome</keyword>
<evidence type="ECO:0000256" key="1">
    <source>
        <dbReference type="ARBA" id="ARBA00004370"/>
    </source>
</evidence>
<feature type="non-terminal residue" evidence="6">
    <location>
        <position position="1"/>
    </location>
</feature>
<evidence type="ECO:0000256" key="3">
    <source>
        <dbReference type="ARBA" id="ARBA00023136"/>
    </source>
</evidence>
<dbReference type="Proteomes" id="UP000613066">
    <property type="component" value="Unassembled WGS sequence"/>
</dbReference>
<dbReference type="AlphaFoldDB" id="A0A851NF93"/>
<feature type="domain" description="Ig-like" evidence="5">
    <location>
        <begin position="106"/>
        <end position="182"/>
    </location>
</feature>
<keyword evidence="2" id="KW-0732">Signal</keyword>
<dbReference type="EMBL" id="WBMW01000583">
    <property type="protein sequence ID" value="NXC38710.1"/>
    <property type="molecule type" value="Genomic_DNA"/>
</dbReference>
<keyword evidence="3" id="KW-0472">Membrane</keyword>
<dbReference type="PROSITE" id="PS50835">
    <property type="entry name" value="IG_LIKE"/>
    <property type="match status" value="1"/>
</dbReference>
<evidence type="ECO:0000313" key="6">
    <source>
        <dbReference type="EMBL" id="NXC38710.1"/>
    </source>
</evidence>
<dbReference type="InterPro" id="IPR015631">
    <property type="entry name" value="CD2/SLAM_rcpt"/>
</dbReference>
<protein>
    <submittedName>
        <fullName evidence="6">SLAF7 protein</fullName>
    </submittedName>
</protein>
<dbReference type="InterPro" id="IPR036179">
    <property type="entry name" value="Ig-like_dom_sf"/>
</dbReference>
<feature type="non-terminal residue" evidence="6">
    <location>
        <position position="187"/>
    </location>
</feature>
<evidence type="ECO:0000313" key="7">
    <source>
        <dbReference type="Proteomes" id="UP000613066"/>
    </source>
</evidence>
<dbReference type="PANTHER" id="PTHR12080:SF55">
    <property type="entry name" value="LYMPHOCYTE FUNCTION-ASSOCIATED ANTIGEN 3"/>
    <property type="match status" value="1"/>
</dbReference>
<dbReference type="InterPro" id="IPR013783">
    <property type="entry name" value="Ig-like_fold"/>
</dbReference>
<name>A0A851NF93_9GALL</name>
<dbReference type="PANTHER" id="PTHR12080">
    <property type="entry name" value="SIGNALING LYMPHOCYTIC ACTIVATION MOLECULE"/>
    <property type="match status" value="1"/>
</dbReference>
<evidence type="ECO:0000256" key="2">
    <source>
        <dbReference type="ARBA" id="ARBA00022729"/>
    </source>
</evidence>
<reference evidence="6" key="1">
    <citation type="submission" date="2019-09" db="EMBL/GenBank/DDBJ databases">
        <title>Bird 10,000 Genomes (B10K) Project - Family phase.</title>
        <authorList>
            <person name="Zhang G."/>
        </authorList>
    </citation>
    <scope>NUCLEOTIDE SEQUENCE</scope>
    <source>
        <strain evidence="6">B10K-DU-001-08</strain>
        <tissue evidence="6">Muscle</tissue>
    </source>
</reference>
<dbReference type="SUPFAM" id="SSF48726">
    <property type="entry name" value="Immunoglobulin"/>
    <property type="match status" value="2"/>
</dbReference>
<comment type="caution">
    <text evidence="6">The sequence shown here is derived from an EMBL/GenBank/DDBJ whole genome shotgun (WGS) entry which is preliminary data.</text>
</comment>
<dbReference type="OrthoDB" id="8741746at2759"/>
<proteinExistence type="predicted"/>